<dbReference type="SUPFAM" id="SSF81631">
    <property type="entry name" value="PAP/OAS1 substrate-binding domain"/>
    <property type="match status" value="1"/>
</dbReference>
<feature type="domain" description="Poly(A) RNA polymerase mitochondrial-like central palm" evidence="2">
    <location>
        <begin position="33"/>
        <end position="155"/>
    </location>
</feature>
<dbReference type="Pfam" id="PF22600">
    <property type="entry name" value="MTPAP-like_central"/>
    <property type="match status" value="1"/>
</dbReference>
<organism evidence="4 5">
    <name type="scientific">Pisum sativum</name>
    <name type="common">Garden pea</name>
    <name type="synonym">Lathyrus oleraceus</name>
    <dbReference type="NCBI Taxonomy" id="3888"/>
    <lineage>
        <taxon>Eukaryota</taxon>
        <taxon>Viridiplantae</taxon>
        <taxon>Streptophyta</taxon>
        <taxon>Embryophyta</taxon>
        <taxon>Tracheophyta</taxon>
        <taxon>Spermatophyta</taxon>
        <taxon>Magnoliopsida</taxon>
        <taxon>eudicotyledons</taxon>
        <taxon>Gunneridae</taxon>
        <taxon>Pentapetalae</taxon>
        <taxon>rosids</taxon>
        <taxon>fabids</taxon>
        <taxon>Fabales</taxon>
        <taxon>Fabaceae</taxon>
        <taxon>Papilionoideae</taxon>
        <taxon>50 kb inversion clade</taxon>
        <taxon>NPAAA clade</taxon>
        <taxon>Hologalegina</taxon>
        <taxon>IRL clade</taxon>
        <taxon>Fabeae</taxon>
        <taxon>Lathyrus</taxon>
    </lineage>
</organism>
<dbReference type="InterPro" id="IPR058920">
    <property type="entry name" value="PAP-OAS1-bd-rel"/>
</dbReference>
<evidence type="ECO:0000256" key="1">
    <source>
        <dbReference type="SAM" id="MobiDB-lite"/>
    </source>
</evidence>
<protein>
    <submittedName>
        <fullName evidence="4">Uncharacterized protein</fullName>
    </submittedName>
</protein>
<dbReference type="Gene3D" id="3.30.460.10">
    <property type="entry name" value="Beta Polymerase, domain 2"/>
    <property type="match status" value="1"/>
</dbReference>
<dbReference type="InterPro" id="IPR058921">
    <property type="entry name" value="PAP/OAS1-rel"/>
</dbReference>
<feature type="region of interest" description="Disordered" evidence="1">
    <location>
        <begin position="538"/>
        <end position="647"/>
    </location>
</feature>
<sequence length="667" mass="74586">MDTVQESLLLSFSPNQPQLPIDEELWLMAEERAQEILCTIQPNVVSEVNRKQIIDFVQRLIGGYYGGEVFVFGSVPLKTYLPDGDIDLTVLSQESVEEDLAQAVCNLLGSGEDLEYEVKDIQHIRAQVKVVKCTVKGIAVDISFNQMAGLYALRFLEEVDQLVGKNHVFKRSIILVKAWCYYESRLLGAHHGLLSTYALEILVLYIINRFHSSLCGPLEVLYRFLDYYSTFDWEKNYITIDGPQPLSSLPEIVEKPESDRGGLLLSKELLKNYREMCSVPKACETTPREFPIKCMNILDPLKSDNNLGRSVNKSTLHRIGYAFAFGAEKLKEILDLPGESMGGALEVFFMNTLNRNGKGQRPDIDVPVPAFGTGKSEEPVLVGDCDSFYGGLKHVQMYRNYAVPLAPSISPPIPFDADMLKLQQNWLRYYHRGTDVYVPRQTFFHPNAPPHPSYSLDETGKSRGTGTYIPDMTLTTYWNTRARGSRPRKFGTGNNNNNSNANALPKPLERKEIEEVPSETDMNDNSSKSFELSNEDFPLLSSIGNSTSSASQQSERKEIEEVPSETDMNDNSSKSFELSNEDFPLLSSIGNRTSSASHQSKLDHSSSSPQTFIDFGTYSASQPATELSLGKKSQKEDSSATTPVVPSLAVETKEKYARIEEKADDSI</sequence>
<feature type="compositionally biased region" description="Polar residues" evidence="1">
    <location>
        <begin position="542"/>
        <end position="553"/>
    </location>
</feature>
<dbReference type="Gene3D" id="1.10.1410.10">
    <property type="match status" value="1"/>
</dbReference>
<proteinExistence type="predicted"/>
<dbReference type="Proteomes" id="UP001058974">
    <property type="component" value="Chromosome 5"/>
</dbReference>
<dbReference type="SUPFAM" id="SSF81301">
    <property type="entry name" value="Nucleotidyltransferase"/>
    <property type="match status" value="1"/>
</dbReference>
<dbReference type="Gramene" id="PSAT_LOCUS23242_t1">
    <property type="protein sequence ID" value="CAL5204229.1"/>
    <property type="gene ID" value="PSAT_LOCUS23242"/>
</dbReference>
<dbReference type="CDD" id="cd05402">
    <property type="entry name" value="NT_PAP_TUTase"/>
    <property type="match status" value="1"/>
</dbReference>
<dbReference type="PANTHER" id="PTHR45979:SF6">
    <property type="entry name" value="NUCLEOTIDYLTRANSFERASE DOMAIN PROTEIN"/>
    <property type="match status" value="1"/>
</dbReference>
<comment type="caution">
    <text evidence="4">The sequence shown here is derived from an EMBL/GenBank/DDBJ whole genome shotgun (WGS) entry which is preliminary data.</text>
</comment>
<dbReference type="InterPro" id="IPR043519">
    <property type="entry name" value="NT_sf"/>
</dbReference>
<dbReference type="PANTHER" id="PTHR45979">
    <property type="entry name" value="PAP/OAS1 SUBSTRATE-BINDING DOMAIN SUPERFAMILY"/>
    <property type="match status" value="1"/>
</dbReference>
<reference evidence="4 5" key="1">
    <citation type="journal article" date="2022" name="Nat. Genet.">
        <title>Improved pea reference genome and pan-genome highlight genomic features and evolutionary characteristics.</title>
        <authorList>
            <person name="Yang T."/>
            <person name="Liu R."/>
            <person name="Luo Y."/>
            <person name="Hu S."/>
            <person name="Wang D."/>
            <person name="Wang C."/>
            <person name="Pandey M.K."/>
            <person name="Ge S."/>
            <person name="Xu Q."/>
            <person name="Li N."/>
            <person name="Li G."/>
            <person name="Huang Y."/>
            <person name="Saxena R.K."/>
            <person name="Ji Y."/>
            <person name="Li M."/>
            <person name="Yan X."/>
            <person name="He Y."/>
            <person name="Liu Y."/>
            <person name="Wang X."/>
            <person name="Xiang C."/>
            <person name="Varshney R.K."/>
            <person name="Ding H."/>
            <person name="Gao S."/>
            <person name="Zong X."/>
        </authorList>
    </citation>
    <scope>NUCLEOTIDE SEQUENCE [LARGE SCALE GENOMIC DNA]</scope>
    <source>
        <strain evidence="4 5">cv. Zhongwan 6</strain>
    </source>
</reference>
<evidence type="ECO:0000259" key="2">
    <source>
        <dbReference type="Pfam" id="PF22600"/>
    </source>
</evidence>
<name>A0A9D5AEI9_PEA</name>
<feature type="compositionally biased region" description="Polar residues" evidence="1">
    <location>
        <begin position="569"/>
        <end position="578"/>
    </location>
</feature>
<keyword evidence="5" id="KW-1185">Reference proteome</keyword>
<evidence type="ECO:0000313" key="4">
    <source>
        <dbReference type="EMBL" id="KAI5405248.1"/>
    </source>
</evidence>
<dbReference type="AlphaFoldDB" id="A0A9D5AEI9"/>
<evidence type="ECO:0000313" key="5">
    <source>
        <dbReference type="Proteomes" id="UP001058974"/>
    </source>
</evidence>
<dbReference type="Pfam" id="PF26180">
    <property type="entry name" value="PAP-OAS1"/>
    <property type="match status" value="1"/>
</dbReference>
<gene>
    <name evidence="4" type="ORF">KIW84_052144</name>
</gene>
<feature type="region of interest" description="Disordered" evidence="1">
    <location>
        <begin position="447"/>
        <end position="510"/>
    </location>
</feature>
<feature type="domain" description="PAP/OAS1 substrate-binding-related" evidence="3">
    <location>
        <begin position="163"/>
        <end position="353"/>
    </location>
</feature>
<dbReference type="Gramene" id="Psat05G0214400-T1">
    <property type="protein sequence ID" value="KAI5405248.1"/>
    <property type="gene ID" value="KIW84_052144"/>
</dbReference>
<dbReference type="InterPro" id="IPR054708">
    <property type="entry name" value="MTPAP-like_central"/>
</dbReference>
<evidence type="ECO:0000259" key="3">
    <source>
        <dbReference type="Pfam" id="PF26180"/>
    </source>
</evidence>
<dbReference type="EMBL" id="JAMSHJ010000005">
    <property type="protein sequence ID" value="KAI5405248.1"/>
    <property type="molecule type" value="Genomic_DNA"/>
</dbReference>
<feature type="compositionally biased region" description="Low complexity" evidence="1">
    <location>
        <begin position="494"/>
        <end position="503"/>
    </location>
</feature>
<accession>A0A9D5AEI9</accession>
<dbReference type="OrthoDB" id="273917at2759"/>